<keyword evidence="2" id="KW-1185">Reference proteome</keyword>
<dbReference type="HOGENOM" id="CLU_1677055_0_0_6"/>
<dbReference type="AlphaFoldDB" id="L0DTB2"/>
<dbReference type="Proteomes" id="UP000010809">
    <property type="component" value="Chromosome"/>
</dbReference>
<dbReference type="KEGG" id="tni:TVNIR_0546"/>
<dbReference type="EMBL" id="CP003989">
    <property type="protein sequence ID" value="AGA32248.1"/>
    <property type="molecule type" value="Genomic_DNA"/>
</dbReference>
<accession>L0DTB2</accession>
<name>L0DTB2_THIND</name>
<dbReference type="STRING" id="1255043.TVNIR_0546"/>
<organism evidence="1 2">
    <name type="scientific">Thioalkalivibrio nitratireducens (strain DSM 14787 / UNIQEM 213 / ALEN2)</name>
    <dbReference type="NCBI Taxonomy" id="1255043"/>
    <lineage>
        <taxon>Bacteria</taxon>
        <taxon>Pseudomonadati</taxon>
        <taxon>Pseudomonadota</taxon>
        <taxon>Gammaproteobacteria</taxon>
        <taxon>Chromatiales</taxon>
        <taxon>Ectothiorhodospiraceae</taxon>
        <taxon>Thioalkalivibrio</taxon>
    </lineage>
</organism>
<dbReference type="PATRIC" id="fig|1255043.3.peg.551"/>
<reference evidence="1" key="1">
    <citation type="submission" date="2015-12" db="EMBL/GenBank/DDBJ databases">
        <authorList>
            <person name="Tikhonova T.V."/>
            <person name="Pavlov A.R."/>
            <person name="Beletsky A.V."/>
            <person name="Mardanov A.V."/>
            <person name="Sorokin D.Y."/>
            <person name="Ravin N.V."/>
            <person name="Popov V.O."/>
        </authorList>
    </citation>
    <scope>NUCLEOTIDE SEQUENCE</scope>
    <source>
        <strain evidence="1">DSM 14787</strain>
    </source>
</reference>
<proteinExistence type="predicted"/>
<gene>
    <name evidence="1" type="ordered locus">TVNIR_0546</name>
</gene>
<protein>
    <submittedName>
        <fullName evidence="1">Uncharacterized protein</fullName>
    </submittedName>
</protein>
<evidence type="ECO:0000313" key="1">
    <source>
        <dbReference type="EMBL" id="AGA32248.1"/>
    </source>
</evidence>
<sequence>MPRLLPTGQRNRVRLDERRMFLPDPQIRAALARVPGPRAGEICVACSEAYQELLGSLIRPPWEDGDARASPGLNDTGIIGALLPIAGRGTRVLIFHVVSGTLVNTECEDLRQLIPDRITYPGSRGAIAPLVWTLYQQHLADLHAAAGPDNPPGGHLP</sequence>
<evidence type="ECO:0000313" key="2">
    <source>
        <dbReference type="Proteomes" id="UP000010809"/>
    </source>
</evidence>